<evidence type="ECO:0000256" key="2">
    <source>
        <dbReference type="ARBA" id="ARBA00022649"/>
    </source>
</evidence>
<comment type="caution">
    <text evidence="8">The sequence shown here is derived from an EMBL/GenBank/DDBJ whole genome shotgun (WGS) entry which is preliminary data.</text>
</comment>
<keyword evidence="4" id="KW-0255">Endonuclease</keyword>
<dbReference type="RefSeq" id="WP_082401192.1">
    <property type="nucleotide sequence ID" value="NZ_CYTK01000007.1"/>
</dbReference>
<dbReference type="EMBL" id="CYTK01000007">
    <property type="protein sequence ID" value="CUJ49517.1"/>
    <property type="molecule type" value="Genomic_DNA"/>
</dbReference>
<comment type="similarity">
    <text evidence="1">Belongs to the HicA mRNA interferase family.</text>
</comment>
<accession>A0AAD2J2K1</accession>
<protein>
    <submittedName>
        <fullName evidence="8">Probable mRNA interferase HicA</fullName>
        <ecNumber evidence="8">3.1.-.-</ecNumber>
    </submittedName>
</protein>
<dbReference type="Proteomes" id="UP000044098">
    <property type="component" value="Unassembled WGS sequence"/>
</dbReference>
<dbReference type="InterPro" id="IPR038570">
    <property type="entry name" value="HicA_sf"/>
</dbReference>
<organism evidence="8 9">
    <name type="scientific">Achromobacter aegrifaciens</name>
    <dbReference type="NCBI Taxonomy" id="1287736"/>
    <lineage>
        <taxon>Bacteria</taxon>
        <taxon>Pseudomonadati</taxon>
        <taxon>Pseudomonadota</taxon>
        <taxon>Betaproteobacteria</taxon>
        <taxon>Burkholderiales</taxon>
        <taxon>Alcaligenaceae</taxon>
        <taxon>Achromobacter</taxon>
    </lineage>
</organism>
<dbReference type="GO" id="GO:0004519">
    <property type="term" value="F:endonuclease activity"/>
    <property type="evidence" value="ECO:0007669"/>
    <property type="project" value="UniProtKB-KW"/>
</dbReference>
<reference evidence="8 9" key="1">
    <citation type="submission" date="2015-09" db="EMBL/GenBank/DDBJ databases">
        <authorList>
            <consortium name="Pathogen Informatics"/>
        </authorList>
    </citation>
    <scope>NUCLEOTIDE SEQUENCE [LARGE SCALE GENOMIC DNA]</scope>
    <source>
        <strain evidence="8 9">2789STDY5608625</strain>
    </source>
</reference>
<dbReference type="GO" id="GO:0016787">
    <property type="term" value="F:hydrolase activity"/>
    <property type="evidence" value="ECO:0007669"/>
    <property type="project" value="UniProtKB-KW"/>
</dbReference>
<dbReference type="Pfam" id="PF07927">
    <property type="entry name" value="HicA_toxin"/>
    <property type="match status" value="1"/>
</dbReference>
<keyword evidence="6" id="KW-0694">RNA-binding</keyword>
<keyword evidence="3" id="KW-0540">Nuclease</keyword>
<evidence type="ECO:0000256" key="5">
    <source>
        <dbReference type="ARBA" id="ARBA00022801"/>
    </source>
</evidence>
<evidence type="ECO:0000256" key="7">
    <source>
        <dbReference type="ARBA" id="ARBA00023016"/>
    </source>
</evidence>
<evidence type="ECO:0000256" key="4">
    <source>
        <dbReference type="ARBA" id="ARBA00022759"/>
    </source>
</evidence>
<evidence type="ECO:0000313" key="9">
    <source>
        <dbReference type="Proteomes" id="UP000044098"/>
    </source>
</evidence>
<evidence type="ECO:0000313" key="8">
    <source>
        <dbReference type="EMBL" id="CUJ49517.1"/>
    </source>
</evidence>
<name>A0AAD2J2K1_ACHAE</name>
<dbReference type="SUPFAM" id="SSF54786">
    <property type="entry name" value="YcfA/nrd intein domain"/>
    <property type="match status" value="1"/>
</dbReference>
<evidence type="ECO:0000256" key="6">
    <source>
        <dbReference type="ARBA" id="ARBA00022884"/>
    </source>
</evidence>
<dbReference type="Gene3D" id="3.30.920.30">
    <property type="entry name" value="Hypothetical protein"/>
    <property type="match status" value="1"/>
</dbReference>
<dbReference type="EC" id="3.1.-.-" evidence="8"/>
<gene>
    <name evidence="8" type="primary">hicA</name>
    <name evidence="8" type="ORF">ERS370000_04236</name>
</gene>
<dbReference type="GO" id="GO:0003729">
    <property type="term" value="F:mRNA binding"/>
    <property type="evidence" value="ECO:0007669"/>
    <property type="project" value="InterPro"/>
</dbReference>
<keyword evidence="5 8" id="KW-0378">Hydrolase</keyword>
<keyword evidence="2" id="KW-1277">Toxin-antitoxin system</keyword>
<keyword evidence="7" id="KW-0346">Stress response</keyword>
<dbReference type="InterPro" id="IPR012933">
    <property type="entry name" value="HicA_mRNA_interferase"/>
</dbReference>
<sequence length="61" mass="7025">MKYSEFKRWLERQGAVFVPHKSGSSHYRVTLSGVTTIFPHHGSKEMGKHLESEIKKQLGLK</sequence>
<dbReference type="AlphaFoldDB" id="A0AAD2J2K1"/>
<evidence type="ECO:0000256" key="3">
    <source>
        <dbReference type="ARBA" id="ARBA00022722"/>
    </source>
</evidence>
<evidence type="ECO:0000256" key="1">
    <source>
        <dbReference type="ARBA" id="ARBA00006620"/>
    </source>
</evidence>
<proteinExistence type="inferred from homology"/>